<evidence type="ECO:0000313" key="2">
    <source>
        <dbReference type="Proteomes" id="UP001341281"/>
    </source>
</evidence>
<evidence type="ECO:0000313" key="1">
    <source>
        <dbReference type="EMBL" id="WVZ70137.1"/>
    </source>
</evidence>
<protein>
    <submittedName>
        <fullName evidence="1">Uncharacterized protein</fullName>
    </submittedName>
</protein>
<sequence>MDSACDNSGWWAAWPIDQEEGGQQRWSDGATTQLPLRLHPCWIPPLLPCTSSWSLESIIAAVGRRVATLPANVAKREAVGEHYRKSSCVSEASPDDLGLASATAESGAGTTLGCSCKQCADTSFKFRDNK</sequence>
<gene>
    <name evidence="1" type="ORF">U9M48_018829</name>
</gene>
<keyword evidence="2" id="KW-1185">Reference proteome</keyword>
<reference evidence="1 2" key="1">
    <citation type="submission" date="2024-02" db="EMBL/GenBank/DDBJ databases">
        <title>High-quality chromosome-scale genome assembly of Pensacola bahiagrass (Paspalum notatum Flugge var. saurae).</title>
        <authorList>
            <person name="Vega J.M."/>
            <person name="Podio M."/>
            <person name="Orjuela J."/>
            <person name="Siena L.A."/>
            <person name="Pessino S.C."/>
            <person name="Combes M.C."/>
            <person name="Mariac C."/>
            <person name="Albertini E."/>
            <person name="Pupilli F."/>
            <person name="Ortiz J.P.A."/>
            <person name="Leblanc O."/>
        </authorList>
    </citation>
    <scope>NUCLEOTIDE SEQUENCE [LARGE SCALE GENOMIC DNA]</scope>
    <source>
        <strain evidence="1">R1</strain>
        <tissue evidence="1">Leaf</tissue>
    </source>
</reference>
<accession>A0AAQ3WQ61</accession>
<name>A0AAQ3WQ61_PASNO</name>
<organism evidence="1 2">
    <name type="scientific">Paspalum notatum var. saurae</name>
    <dbReference type="NCBI Taxonomy" id="547442"/>
    <lineage>
        <taxon>Eukaryota</taxon>
        <taxon>Viridiplantae</taxon>
        <taxon>Streptophyta</taxon>
        <taxon>Embryophyta</taxon>
        <taxon>Tracheophyta</taxon>
        <taxon>Spermatophyta</taxon>
        <taxon>Magnoliopsida</taxon>
        <taxon>Liliopsida</taxon>
        <taxon>Poales</taxon>
        <taxon>Poaceae</taxon>
        <taxon>PACMAD clade</taxon>
        <taxon>Panicoideae</taxon>
        <taxon>Andropogonodae</taxon>
        <taxon>Paspaleae</taxon>
        <taxon>Paspalinae</taxon>
        <taxon>Paspalum</taxon>
    </lineage>
</organism>
<dbReference type="Proteomes" id="UP001341281">
    <property type="component" value="Chromosome 04"/>
</dbReference>
<dbReference type="EMBL" id="CP144748">
    <property type="protein sequence ID" value="WVZ70137.1"/>
    <property type="molecule type" value="Genomic_DNA"/>
</dbReference>
<proteinExistence type="predicted"/>
<dbReference type="AlphaFoldDB" id="A0AAQ3WQ61"/>